<evidence type="ECO:0000313" key="10">
    <source>
        <dbReference type="Proteomes" id="UP000197361"/>
    </source>
</evidence>
<dbReference type="RefSeq" id="WP_088439247.1">
    <property type="nucleotide sequence ID" value="NZ_BMMC01000015.1"/>
</dbReference>
<dbReference type="Proteomes" id="UP000197361">
    <property type="component" value="Unassembled WGS sequence"/>
</dbReference>
<name>A0A246K035_9SPHN</name>
<dbReference type="Pfam" id="PF01850">
    <property type="entry name" value="PIN"/>
    <property type="match status" value="1"/>
</dbReference>
<reference evidence="9 10" key="1">
    <citation type="journal article" date="2010" name="Int. J. Syst. Evol. Microbiol.">
        <title>Sphingopyxis bauzanensis sp. nov., a psychrophilic bacterium isolated from soil.</title>
        <authorList>
            <person name="Zhang D.C."/>
            <person name="Liu H.C."/>
            <person name="Xin Y.H."/>
            <person name="Zhou Y.G."/>
            <person name="Schinner F."/>
            <person name="Margesin R."/>
        </authorList>
    </citation>
    <scope>NUCLEOTIDE SEQUENCE [LARGE SCALE GENOMIC DNA]</scope>
    <source>
        <strain evidence="9 10">DSM 22271</strain>
    </source>
</reference>
<sequence length="155" mass="17061">MAPNSTCPSEPLTLIGISSVLIDTNVWSELSKPRPDQSVNDFISHHFEDAWLSALVLGEVRYGIARLTDAARRERLVIWFDDLTFRLEERTLNFDASAAQAYAHVKARLAAAGTLIAELDMLIAAQAIAADMPLVTRNLSDMGRTGATIINPWQP</sequence>
<feature type="domain" description="PIN" evidence="8">
    <location>
        <begin position="20"/>
        <end position="138"/>
    </location>
</feature>
<evidence type="ECO:0000259" key="8">
    <source>
        <dbReference type="Pfam" id="PF01850"/>
    </source>
</evidence>
<dbReference type="PANTHER" id="PTHR33653:SF1">
    <property type="entry name" value="RIBONUCLEASE VAPC2"/>
    <property type="match status" value="1"/>
</dbReference>
<accession>A0A246K035</accession>
<evidence type="ECO:0000256" key="3">
    <source>
        <dbReference type="ARBA" id="ARBA00022722"/>
    </source>
</evidence>
<keyword evidence="2" id="KW-1277">Toxin-antitoxin system</keyword>
<comment type="cofactor">
    <cofactor evidence="1">
        <name>Mg(2+)</name>
        <dbReference type="ChEBI" id="CHEBI:18420"/>
    </cofactor>
</comment>
<protein>
    <submittedName>
        <fullName evidence="9">VapC toxin family PIN domain ribonuclease</fullName>
    </submittedName>
</protein>
<dbReference type="SUPFAM" id="SSF88723">
    <property type="entry name" value="PIN domain-like"/>
    <property type="match status" value="1"/>
</dbReference>
<evidence type="ECO:0000256" key="1">
    <source>
        <dbReference type="ARBA" id="ARBA00001946"/>
    </source>
</evidence>
<dbReference type="AlphaFoldDB" id="A0A246K035"/>
<comment type="similarity">
    <text evidence="7">Belongs to the PINc/VapC protein family.</text>
</comment>
<dbReference type="GO" id="GO:0016787">
    <property type="term" value="F:hydrolase activity"/>
    <property type="evidence" value="ECO:0007669"/>
    <property type="project" value="UniProtKB-KW"/>
</dbReference>
<dbReference type="PANTHER" id="PTHR33653">
    <property type="entry name" value="RIBONUCLEASE VAPC2"/>
    <property type="match status" value="1"/>
</dbReference>
<keyword evidence="6" id="KW-0460">Magnesium</keyword>
<dbReference type="GO" id="GO:0046872">
    <property type="term" value="F:metal ion binding"/>
    <property type="evidence" value="ECO:0007669"/>
    <property type="project" value="UniProtKB-KW"/>
</dbReference>
<evidence type="ECO:0000256" key="6">
    <source>
        <dbReference type="ARBA" id="ARBA00022842"/>
    </source>
</evidence>
<dbReference type="Gene3D" id="3.40.50.1010">
    <property type="entry name" value="5'-nuclease"/>
    <property type="match status" value="1"/>
</dbReference>
<comment type="caution">
    <text evidence="9">The sequence shown here is derived from an EMBL/GenBank/DDBJ whole genome shotgun (WGS) entry which is preliminary data.</text>
</comment>
<dbReference type="EMBL" id="NISK01000001">
    <property type="protein sequence ID" value="OWQ98798.1"/>
    <property type="molecule type" value="Genomic_DNA"/>
</dbReference>
<dbReference type="InterPro" id="IPR002716">
    <property type="entry name" value="PIN_dom"/>
</dbReference>
<keyword evidence="4" id="KW-0479">Metal-binding</keyword>
<evidence type="ECO:0000256" key="7">
    <source>
        <dbReference type="ARBA" id="ARBA00038093"/>
    </source>
</evidence>
<dbReference type="InterPro" id="IPR029060">
    <property type="entry name" value="PIN-like_dom_sf"/>
</dbReference>
<dbReference type="GO" id="GO:0004518">
    <property type="term" value="F:nuclease activity"/>
    <property type="evidence" value="ECO:0007669"/>
    <property type="project" value="UniProtKB-KW"/>
</dbReference>
<dbReference type="InterPro" id="IPR050556">
    <property type="entry name" value="Type_II_TA_system_RNase"/>
</dbReference>
<evidence type="ECO:0000313" key="9">
    <source>
        <dbReference type="EMBL" id="OWQ98798.1"/>
    </source>
</evidence>
<gene>
    <name evidence="9" type="ORF">CDQ92_00905</name>
</gene>
<proteinExistence type="inferred from homology"/>
<keyword evidence="10" id="KW-1185">Reference proteome</keyword>
<evidence type="ECO:0000256" key="2">
    <source>
        <dbReference type="ARBA" id="ARBA00022649"/>
    </source>
</evidence>
<keyword evidence="5" id="KW-0378">Hydrolase</keyword>
<evidence type="ECO:0000256" key="4">
    <source>
        <dbReference type="ARBA" id="ARBA00022723"/>
    </source>
</evidence>
<organism evidence="9 10">
    <name type="scientific">Sphingopyxis bauzanensis</name>
    <dbReference type="NCBI Taxonomy" id="651663"/>
    <lineage>
        <taxon>Bacteria</taxon>
        <taxon>Pseudomonadati</taxon>
        <taxon>Pseudomonadota</taxon>
        <taxon>Alphaproteobacteria</taxon>
        <taxon>Sphingomonadales</taxon>
        <taxon>Sphingomonadaceae</taxon>
        <taxon>Sphingopyxis</taxon>
    </lineage>
</organism>
<evidence type="ECO:0000256" key="5">
    <source>
        <dbReference type="ARBA" id="ARBA00022801"/>
    </source>
</evidence>
<keyword evidence="3" id="KW-0540">Nuclease</keyword>